<protein>
    <submittedName>
        <fullName evidence="2">Uncharacterized protein</fullName>
    </submittedName>
</protein>
<dbReference type="InterPro" id="IPR006439">
    <property type="entry name" value="HAD-SF_hydro_IA"/>
</dbReference>
<dbReference type="Gene3D" id="1.10.150.240">
    <property type="entry name" value="Putative phosphatase, domain 2"/>
    <property type="match status" value="1"/>
</dbReference>
<organism evidence="2 3">
    <name type="scientific">Porphyra umbilicalis</name>
    <name type="common">Purple laver</name>
    <name type="synonym">Red alga</name>
    <dbReference type="NCBI Taxonomy" id="2786"/>
    <lineage>
        <taxon>Eukaryota</taxon>
        <taxon>Rhodophyta</taxon>
        <taxon>Bangiophyceae</taxon>
        <taxon>Bangiales</taxon>
        <taxon>Bangiaceae</taxon>
        <taxon>Porphyra</taxon>
    </lineage>
</organism>
<dbReference type="InterPro" id="IPR036412">
    <property type="entry name" value="HAD-like_sf"/>
</dbReference>
<evidence type="ECO:0000256" key="1">
    <source>
        <dbReference type="SAM" id="MobiDB-lite"/>
    </source>
</evidence>
<dbReference type="InterPro" id="IPR051806">
    <property type="entry name" value="HAD-like_SPP"/>
</dbReference>
<dbReference type="Gene3D" id="3.40.50.1000">
    <property type="entry name" value="HAD superfamily/HAD-like"/>
    <property type="match status" value="1"/>
</dbReference>
<proteinExistence type="predicted"/>
<evidence type="ECO:0000313" key="2">
    <source>
        <dbReference type="EMBL" id="OSX68570.1"/>
    </source>
</evidence>
<feature type="compositionally biased region" description="Pro residues" evidence="1">
    <location>
        <begin position="65"/>
        <end position="78"/>
    </location>
</feature>
<accession>A0A1X6NJ49</accession>
<evidence type="ECO:0000313" key="3">
    <source>
        <dbReference type="Proteomes" id="UP000218209"/>
    </source>
</evidence>
<dbReference type="Proteomes" id="UP000218209">
    <property type="component" value="Unassembled WGS sequence"/>
</dbReference>
<sequence>MFAAWKPTRPPVLVAPKYKTPLCPAGVFDQSASRVPALSSSTASVTACTCRVFANLVHVMGDSEPPQPPSTSPPPPPTAGAEAYSAWVFEQLEHHDGVIFDCDGTLVDSMPRHYIAWKQATSDHSIPFPASEFYATAGMPAAAILRSLIATHLPDTPAADVPALIDTIIAAKGVALRAIPPPAPIPTVLAVATAARAAGLRVSVASGGARADVSAALAAAGISNWFAATVCAEDVAHGKPAPDVFLAAAAQMGCPPGTRVMGLEDADMGLQALRSAGMTGVDVRRMQGYPLPPKE</sequence>
<dbReference type="InterPro" id="IPR023198">
    <property type="entry name" value="PGP-like_dom2"/>
</dbReference>
<dbReference type="NCBIfam" id="TIGR01509">
    <property type="entry name" value="HAD-SF-IA-v3"/>
    <property type="match status" value="1"/>
</dbReference>
<feature type="region of interest" description="Disordered" evidence="1">
    <location>
        <begin position="61"/>
        <end position="80"/>
    </location>
</feature>
<dbReference type="OrthoDB" id="40579at2759"/>
<dbReference type="AlphaFoldDB" id="A0A1X6NJ49"/>
<dbReference type="EMBL" id="KV920348">
    <property type="protein sequence ID" value="OSX68570.1"/>
    <property type="molecule type" value="Genomic_DNA"/>
</dbReference>
<dbReference type="InterPro" id="IPR023214">
    <property type="entry name" value="HAD_sf"/>
</dbReference>
<dbReference type="SUPFAM" id="SSF56784">
    <property type="entry name" value="HAD-like"/>
    <property type="match status" value="1"/>
</dbReference>
<dbReference type="CDD" id="cd07505">
    <property type="entry name" value="HAD_BPGM-like"/>
    <property type="match status" value="1"/>
</dbReference>
<name>A0A1X6NJ49_PORUM</name>
<gene>
    <name evidence="2" type="ORF">BU14_2563s0001</name>
</gene>
<dbReference type="GO" id="GO:0050308">
    <property type="term" value="F:sugar-phosphatase activity"/>
    <property type="evidence" value="ECO:0007669"/>
    <property type="project" value="TreeGrafter"/>
</dbReference>
<reference evidence="2 3" key="1">
    <citation type="submission" date="2017-03" db="EMBL/GenBank/DDBJ databases">
        <title>WGS assembly of Porphyra umbilicalis.</title>
        <authorList>
            <person name="Brawley S.H."/>
            <person name="Blouin N.A."/>
            <person name="Ficko-Blean E."/>
            <person name="Wheeler G.L."/>
            <person name="Lohr M."/>
            <person name="Goodson H.V."/>
            <person name="Jenkins J.W."/>
            <person name="Blaby-Haas C.E."/>
            <person name="Helliwell K.E."/>
            <person name="Chan C."/>
            <person name="Marriage T."/>
            <person name="Bhattacharya D."/>
            <person name="Klein A.S."/>
            <person name="Badis Y."/>
            <person name="Brodie J."/>
            <person name="Cao Y."/>
            <person name="Collen J."/>
            <person name="Dittami S.M."/>
            <person name="Gachon C.M."/>
            <person name="Green B.R."/>
            <person name="Karpowicz S."/>
            <person name="Kim J.W."/>
            <person name="Kudahl U."/>
            <person name="Lin S."/>
            <person name="Michel G."/>
            <person name="Mittag M."/>
            <person name="Olson B.J."/>
            <person name="Pangilinan J."/>
            <person name="Peng Y."/>
            <person name="Qiu H."/>
            <person name="Shu S."/>
            <person name="Singer J.T."/>
            <person name="Smith A.G."/>
            <person name="Sprecher B.N."/>
            <person name="Wagner V."/>
            <person name="Wang W."/>
            <person name="Wang Z.-Y."/>
            <person name="Yan J."/>
            <person name="Yarish C."/>
            <person name="Zoeuner-Riek S."/>
            <person name="Zhuang Y."/>
            <person name="Zou Y."/>
            <person name="Lindquist E.A."/>
            <person name="Grimwood J."/>
            <person name="Barry K."/>
            <person name="Rokhsar D.S."/>
            <person name="Schmutz J."/>
            <person name="Stiller J.W."/>
            <person name="Grossman A.R."/>
            <person name="Prochnik S.E."/>
        </authorList>
    </citation>
    <scope>NUCLEOTIDE SEQUENCE [LARGE SCALE GENOMIC DNA]</scope>
    <source>
        <strain evidence="2">4086291</strain>
    </source>
</reference>
<keyword evidence="3" id="KW-1185">Reference proteome</keyword>
<dbReference type="PANTHER" id="PTHR43481:SF4">
    <property type="entry name" value="GLYCEROL-1-PHOSPHATE PHOSPHOHYDROLASE 1-RELATED"/>
    <property type="match status" value="1"/>
</dbReference>
<dbReference type="PANTHER" id="PTHR43481">
    <property type="entry name" value="FRUCTOSE-1-PHOSPHATE PHOSPHATASE"/>
    <property type="match status" value="1"/>
</dbReference>
<dbReference type="SFLD" id="SFLDG01129">
    <property type="entry name" value="C1.5:_HAD__Beta-PGM__Phosphata"/>
    <property type="match status" value="1"/>
</dbReference>
<dbReference type="SFLD" id="SFLDS00003">
    <property type="entry name" value="Haloacid_Dehalogenase"/>
    <property type="match status" value="1"/>
</dbReference>
<dbReference type="Pfam" id="PF00702">
    <property type="entry name" value="Hydrolase"/>
    <property type="match status" value="1"/>
</dbReference>